<dbReference type="SUPFAM" id="SSF68906">
    <property type="entry name" value="SAP domain"/>
    <property type="match status" value="2"/>
</dbReference>
<dbReference type="FunFam" id="2.60.120.780:FF:000001">
    <property type="entry name" value="E3 SUMO-protein ligase PIAS2 isoform X1"/>
    <property type="match status" value="1"/>
</dbReference>
<dbReference type="AlphaFoldDB" id="A0A662YPF4"/>
<keyword evidence="9" id="KW-0539">Nucleus</keyword>
<evidence type="ECO:0000256" key="5">
    <source>
        <dbReference type="ARBA" id="ARBA00022723"/>
    </source>
</evidence>
<dbReference type="Proteomes" id="UP000289886">
    <property type="component" value="Unassembled WGS sequence"/>
</dbReference>
<reference evidence="15 16" key="1">
    <citation type="submission" date="2019-01" db="EMBL/GenBank/DDBJ databases">
        <title>Draft Genome and Complete Hox-Cluster Characterization of the Sterlet Sturgeon (Acipenser ruthenus).</title>
        <authorList>
            <person name="Wei Q."/>
        </authorList>
    </citation>
    <scope>NUCLEOTIDE SEQUENCE [LARGE SCALE GENOMIC DNA]</scope>
    <source>
        <strain evidence="15">WHYD16114868_AA</strain>
        <tissue evidence="15">Blood</tissue>
    </source>
</reference>
<feature type="compositionally biased region" description="Acidic residues" evidence="11">
    <location>
        <begin position="717"/>
        <end position="735"/>
    </location>
</feature>
<evidence type="ECO:0000313" key="16">
    <source>
        <dbReference type="Proteomes" id="UP000289886"/>
    </source>
</evidence>
<dbReference type="PROSITE" id="PS50800">
    <property type="entry name" value="SAP"/>
    <property type="match status" value="2"/>
</dbReference>
<keyword evidence="16" id="KW-1185">Reference proteome</keyword>
<dbReference type="SMART" id="SM00513">
    <property type="entry name" value="SAP"/>
    <property type="match status" value="2"/>
</dbReference>
<comment type="subcellular location">
    <subcellularLocation>
        <location evidence="1">Nucleus</location>
    </subcellularLocation>
</comment>
<evidence type="ECO:0000256" key="6">
    <source>
        <dbReference type="ARBA" id="ARBA00022771"/>
    </source>
</evidence>
<evidence type="ECO:0000256" key="3">
    <source>
        <dbReference type="ARBA" id="ARBA00005383"/>
    </source>
</evidence>
<keyword evidence="15" id="KW-0436">Ligase</keyword>
<evidence type="ECO:0000256" key="8">
    <source>
        <dbReference type="ARBA" id="ARBA00022833"/>
    </source>
</evidence>
<evidence type="ECO:0000259" key="12">
    <source>
        <dbReference type="PROSITE" id="PS50800"/>
    </source>
</evidence>
<evidence type="ECO:0000256" key="10">
    <source>
        <dbReference type="PROSITE-ProRule" id="PRU00452"/>
    </source>
</evidence>
<keyword evidence="8" id="KW-0862">Zinc</keyword>
<dbReference type="GO" id="GO:0016925">
    <property type="term" value="P:protein sumoylation"/>
    <property type="evidence" value="ECO:0007669"/>
    <property type="project" value="UniProtKB-UniPathway"/>
</dbReference>
<dbReference type="InterPro" id="IPR036361">
    <property type="entry name" value="SAP_dom_sf"/>
</dbReference>
<gene>
    <name evidence="15" type="ORF">EOD39_13039</name>
</gene>
<evidence type="ECO:0000259" key="14">
    <source>
        <dbReference type="PROSITE" id="PS51466"/>
    </source>
</evidence>
<dbReference type="InterPro" id="IPR023321">
    <property type="entry name" value="PINIT"/>
</dbReference>
<feature type="domain" description="SAP" evidence="12">
    <location>
        <begin position="2"/>
        <end position="36"/>
    </location>
</feature>
<dbReference type="PANTHER" id="PTHR10782:SF9">
    <property type="entry name" value="E3 SUMO-PROTEIN LIGASE PIAS4"/>
    <property type="match status" value="1"/>
</dbReference>
<sequence length="755" mass="83712">MVKSFRVLDLQTLLSSVGRSKSGLKQDLVSRALRLVQGECSPELLREIRQLYESRFPKKAARAAVAATAVPVGLGVGGSRTGYHSSPSPNSELYTGLKSVQVVLRLCYADTSGVQEDQYPPNIAIKVNHSYCHVPGYYPSNKPGVEPRRPCRPVNITSYLSTATNRLVVTWGNYGKRYCVALDLVQVLTSEELFAMMKRFSVKSPEQCREIIQEKLRYDPDSEIATTGLRVSLMCPNMVKSFRVLDLQTLLSSVGRSKSGLKQDLVSRALRLVQGECSPELLREIRQLYESRFPKKAARAAVAATAVPVGLGVGGSRTGYHSSPSPNSSSSSSSSSSSLRSGARSQVGSYLNGLDKPPQSRQPAGSVKLASLPFYQTLEVLLPPTELVPQNSEKLQDTPCTFELSKAQVERIRNSRELYTGLKSVQVVLRLCYADTSGVQEDQYPPNIAIKVNHSYCHVPGYYPSNKPGVEPRRPCRPVNITSYLSTATNRLVVTWGNYGKRYCVALDLVQVLTSEELFAMMKRFSVKSPEQCREIIHGDVKKLPVWSLWGVHCNPSVSQKGKAAQIETQVARSWLDKQKLVKMRLAVPCRALTCAHLQCFDGVFFLQMNEKKPTWTCPVCDKPASFELLIIDGLLWELLKETEDVEEIEYLADGSWRPIREEKVRDRDRERSNTPEYPVMQIGSPEVNGHSPAHSSGSQGGVGGPGAVVDLTQDSSTEEEEEEEDSEGDSEESEERPAPKRGRYAYDKDLVTAY</sequence>
<comment type="pathway">
    <text evidence="2">Protein modification; protein sumoylation.</text>
</comment>
<evidence type="ECO:0000256" key="11">
    <source>
        <dbReference type="SAM" id="MobiDB-lite"/>
    </source>
</evidence>
<name>A0A662YPF4_ACIRT</name>
<feature type="compositionally biased region" description="Basic and acidic residues" evidence="11">
    <location>
        <begin position="664"/>
        <end position="674"/>
    </location>
</feature>
<comment type="caution">
    <text evidence="15">The sequence shown here is derived from an EMBL/GenBank/DDBJ whole genome shotgun (WGS) entry which is preliminary data.</text>
</comment>
<feature type="compositionally biased region" description="Polar residues" evidence="11">
    <location>
        <begin position="339"/>
        <end position="349"/>
    </location>
</feature>
<keyword evidence="5" id="KW-0479">Metal-binding</keyword>
<dbReference type="Pfam" id="PF02891">
    <property type="entry name" value="zf-MIZ"/>
    <property type="match status" value="1"/>
</dbReference>
<evidence type="ECO:0000256" key="7">
    <source>
        <dbReference type="ARBA" id="ARBA00022786"/>
    </source>
</evidence>
<accession>A0A662YPF4</accession>
<dbReference type="Pfam" id="PF14324">
    <property type="entry name" value="PINIT"/>
    <property type="match status" value="2"/>
</dbReference>
<dbReference type="Gene3D" id="1.10.720.30">
    <property type="entry name" value="SAP domain"/>
    <property type="match status" value="2"/>
</dbReference>
<feature type="compositionally biased region" description="Low complexity" evidence="11">
    <location>
        <begin position="322"/>
        <end position="338"/>
    </location>
</feature>
<dbReference type="UniPathway" id="UPA00886"/>
<feature type="domain" description="SP-RING-type" evidence="13">
    <location>
        <begin position="563"/>
        <end position="645"/>
    </location>
</feature>
<dbReference type="PROSITE" id="PS51044">
    <property type="entry name" value="ZF_SP_RING"/>
    <property type="match status" value="1"/>
</dbReference>
<evidence type="ECO:0000256" key="2">
    <source>
        <dbReference type="ARBA" id="ARBA00004718"/>
    </source>
</evidence>
<dbReference type="Pfam" id="PF02037">
    <property type="entry name" value="SAP"/>
    <property type="match status" value="2"/>
</dbReference>
<feature type="region of interest" description="Disordered" evidence="11">
    <location>
        <begin position="664"/>
        <end position="755"/>
    </location>
</feature>
<dbReference type="FunFam" id="1.10.720.30:FF:000009">
    <property type="entry name" value="E3 SUMO-protein ligase PIAS4"/>
    <property type="match status" value="2"/>
</dbReference>
<comment type="similarity">
    <text evidence="3">Belongs to the PIAS family.</text>
</comment>
<dbReference type="GO" id="GO:0016874">
    <property type="term" value="F:ligase activity"/>
    <property type="evidence" value="ECO:0007669"/>
    <property type="project" value="UniProtKB-KW"/>
</dbReference>
<keyword evidence="4" id="KW-0808">Transferase</keyword>
<organism evidence="15 16">
    <name type="scientific">Acipenser ruthenus</name>
    <name type="common">Sterlet sturgeon</name>
    <dbReference type="NCBI Taxonomy" id="7906"/>
    <lineage>
        <taxon>Eukaryota</taxon>
        <taxon>Metazoa</taxon>
        <taxon>Chordata</taxon>
        <taxon>Craniata</taxon>
        <taxon>Vertebrata</taxon>
        <taxon>Euteleostomi</taxon>
        <taxon>Actinopterygii</taxon>
        <taxon>Chondrostei</taxon>
        <taxon>Acipenseriformes</taxon>
        <taxon>Acipenseridae</taxon>
        <taxon>Acipenser</taxon>
    </lineage>
</organism>
<dbReference type="InterPro" id="IPR013083">
    <property type="entry name" value="Znf_RING/FYVE/PHD"/>
</dbReference>
<evidence type="ECO:0000256" key="9">
    <source>
        <dbReference type="ARBA" id="ARBA00023242"/>
    </source>
</evidence>
<evidence type="ECO:0000256" key="1">
    <source>
        <dbReference type="ARBA" id="ARBA00004123"/>
    </source>
</evidence>
<feature type="compositionally biased region" description="Basic and acidic residues" evidence="11">
    <location>
        <begin position="745"/>
        <end position="755"/>
    </location>
</feature>
<feature type="domain" description="PINIT" evidence="14">
    <location>
        <begin position="40"/>
        <end position="188"/>
    </location>
</feature>
<dbReference type="GO" id="GO:0008270">
    <property type="term" value="F:zinc ion binding"/>
    <property type="evidence" value="ECO:0007669"/>
    <property type="project" value="UniProtKB-KW"/>
</dbReference>
<feature type="domain" description="SAP" evidence="12">
    <location>
        <begin position="239"/>
        <end position="273"/>
    </location>
</feature>
<dbReference type="EMBL" id="SCEB01000658">
    <property type="protein sequence ID" value="RXM98504.1"/>
    <property type="molecule type" value="Genomic_DNA"/>
</dbReference>
<dbReference type="GO" id="GO:0006357">
    <property type="term" value="P:regulation of transcription by RNA polymerase II"/>
    <property type="evidence" value="ECO:0007669"/>
    <property type="project" value="TreeGrafter"/>
</dbReference>
<dbReference type="InterPro" id="IPR003034">
    <property type="entry name" value="SAP_dom"/>
</dbReference>
<dbReference type="PANTHER" id="PTHR10782">
    <property type="entry name" value="ZINC FINGER MIZ DOMAIN-CONTAINING PROTEIN"/>
    <property type="match status" value="1"/>
</dbReference>
<dbReference type="FunFam" id="2.60.120.780:FF:000002">
    <property type="entry name" value="E3 SUMO-protein ligase PIAS4"/>
    <property type="match status" value="1"/>
</dbReference>
<dbReference type="GO" id="GO:0000785">
    <property type="term" value="C:chromatin"/>
    <property type="evidence" value="ECO:0007669"/>
    <property type="project" value="TreeGrafter"/>
</dbReference>
<proteinExistence type="inferred from homology"/>
<keyword evidence="7" id="KW-0833">Ubl conjugation pathway</keyword>
<keyword evidence="6 10" id="KW-0863">Zinc-finger</keyword>
<evidence type="ECO:0000256" key="4">
    <source>
        <dbReference type="ARBA" id="ARBA00022679"/>
    </source>
</evidence>
<dbReference type="GO" id="GO:0003712">
    <property type="term" value="F:transcription coregulator activity"/>
    <property type="evidence" value="ECO:0007669"/>
    <property type="project" value="TreeGrafter"/>
</dbReference>
<dbReference type="PROSITE" id="PS51466">
    <property type="entry name" value="PINIT"/>
    <property type="match status" value="2"/>
</dbReference>
<dbReference type="GO" id="GO:0061665">
    <property type="term" value="F:SUMO ligase activity"/>
    <property type="evidence" value="ECO:0007669"/>
    <property type="project" value="TreeGrafter"/>
</dbReference>
<evidence type="ECO:0000313" key="15">
    <source>
        <dbReference type="EMBL" id="RXM98504.1"/>
    </source>
</evidence>
<feature type="region of interest" description="Disordered" evidence="11">
    <location>
        <begin position="315"/>
        <end position="365"/>
    </location>
</feature>
<protein>
    <submittedName>
        <fullName evidence="15">E3 SUMO-protein ligase PIAS4</fullName>
    </submittedName>
</protein>
<dbReference type="Gene3D" id="2.60.120.780">
    <property type="entry name" value="PINIT domain"/>
    <property type="match status" value="2"/>
</dbReference>
<dbReference type="Gene3D" id="3.30.40.10">
    <property type="entry name" value="Zinc/RING finger domain, C3HC4 (zinc finger)"/>
    <property type="match status" value="1"/>
</dbReference>
<dbReference type="InterPro" id="IPR038654">
    <property type="entry name" value="PINIT_sf"/>
</dbReference>
<evidence type="ECO:0000259" key="13">
    <source>
        <dbReference type="PROSITE" id="PS51044"/>
    </source>
</evidence>
<dbReference type="GO" id="GO:0005634">
    <property type="term" value="C:nucleus"/>
    <property type="evidence" value="ECO:0007669"/>
    <property type="project" value="UniProtKB-SubCell"/>
</dbReference>
<dbReference type="InterPro" id="IPR004181">
    <property type="entry name" value="Znf_MIZ"/>
</dbReference>
<feature type="domain" description="PINIT" evidence="14">
    <location>
        <begin position="355"/>
        <end position="513"/>
    </location>
</feature>